<feature type="active site" description="Proton donor" evidence="3">
    <location>
        <position position="369"/>
    </location>
</feature>
<evidence type="ECO:0000313" key="10">
    <source>
        <dbReference type="EMBL" id="SYX85611.1"/>
    </source>
</evidence>
<dbReference type="RefSeq" id="WP_138187428.1">
    <property type="nucleotide sequence ID" value="NZ_LS992241.1"/>
</dbReference>
<evidence type="ECO:0000259" key="9">
    <source>
        <dbReference type="Pfam" id="PF13439"/>
    </source>
</evidence>
<dbReference type="InterPro" id="IPR027291">
    <property type="entry name" value="Glyco_hydro_38_N_sf"/>
</dbReference>
<dbReference type="Pfam" id="PF09210">
    <property type="entry name" value="BE_C"/>
    <property type="match status" value="1"/>
</dbReference>
<accession>A0A383RG26</accession>
<evidence type="ECO:0000256" key="1">
    <source>
        <dbReference type="ARBA" id="ARBA00006821"/>
    </source>
</evidence>
<dbReference type="AlphaFoldDB" id="A0A383RG26"/>
<dbReference type="InterPro" id="IPR037090">
    <property type="entry name" value="57_glycoside_trans_central"/>
</dbReference>
<dbReference type="Pfam" id="PF13439">
    <property type="entry name" value="Glyco_transf_4"/>
    <property type="match status" value="1"/>
</dbReference>
<evidence type="ECO:0008006" key="12">
    <source>
        <dbReference type="Google" id="ProtNLM"/>
    </source>
</evidence>
<dbReference type="Gene3D" id="1.20.1430.10">
    <property type="entry name" value="Families 57/38 glycoside transferase, middle domain"/>
    <property type="match status" value="1"/>
</dbReference>
<feature type="active site" description="Nucleophile" evidence="3">
    <location>
        <position position="201"/>
    </location>
</feature>
<feature type="binding site" evidence="4">
    <location>
        <position position="253"/>
    </location>
    <ligand>
        <name>substrate</name>
    </ligand>
</feature>
<dbReference type="SUPFAM" id="SSF88713">
    <property type="entry name" value="Glycoside hydrolase/deacetylase"/>
    <property type="match status" value="1"/>
</dbReference>
<dbReference type="Pfam" id="PF00534">
    <property type="entry name" value="Glycos_transf_1"/>
    <property type="match status" value="1"/>
</dbReference>
<dbReference type="CDD" id="cd10792">
    <property type="entry name" value="GH57N_AmyC_like"/>
    <property type="match status" value="1"/>
</dbReference>
<dbReference type="EMBL" id="LS992241">
    <property type="protein sequence ID" value="SYX85611.1"/>
    <property type="molecule type" value="Genomic_DNA"/>
</dbReference>
<dbReference type="GO" id="GO:0003844">
    <property type="term" value="F:1,4-alpha-glucan branching enzyme activity"/>
    <property type="evidence" value="ECO:0007669"/>
    <property type="project" value="InterPro"/>
</dbReference>
<comment type="similarity">
    <text evidence="1 5">Belongs to the glycosyl hydrolase 57 family.</text>
</comment>
<feature type="domain" description="Glycosyltransferase subfamily 4-like N-terminal" evidence="9">
    <location>
        <begin position="610"/>
        <end position="784"/>
    </location>
</feature>
<dbReference type="Proteomes" id="UP000304148">
    <property type="component" value="Chromosome"/>
</dbReference>
<dbReference type="InterPro" id="IPR040042">
    <property type="entry name" value="Branching_enz_MT3115-like"/>
</dbReference>
<evidence type="ECO:0000256" key="5">
    <source>
        <dbReference type="RuleBase" id="RU361196"/>
    </source>
</evidence>
<keyword evidence="2 5" id="KW-0119">Carbohydrate metabolism</keyword>
<dbReference type="GO" id="GO:0005576">
    <property type="term" value="C:extracellular region"/>
    <property type="evidence" value="ECO:0007669"/>
    <property type="project" value="TreeGrafter"/>
</dbReference>
<evidence type="ECO:0000256" key="4">
    <source>
        <dbReference type="PIRSR" id="PIRSR640042-2"/>
    </source>
</evidence>
<proteinExistence type="inferred from homology"/>
<name>A0A383RG26_PAEAL</name>
<dbReference type="Gene3D" id="3.20.110.10">
    <property type="entry name" value="Glycoside hydrolase 38, N terminal domain"/>
    <property type="match status" value="1"/>
</dbReference>
<dbReference type="InterPro" id="IPR004300">
    <property type="entry name" value="Glyco_hydro_57_N"/>
</dbReference>
<evidence type="ECO:0000256" key="3">
    <source>
        <dbReference type="PIRSR" id="PIRSR640042-1"/>
    </source>
</evidence>
<feature type="domain" description="Glycoside hydrolase family 57 N-terminal" evidence="7">
    <location>
        <begin position="21"/>
        <end position="263"/>
    </location>
</feature>
<reference evidence="11" key="1">
    <citation type="submission" date="2018-08" db="EMBL/GenBank/DDBJ databases">
        <authorList>
            <person name="Chevrot R."/>
        </authorList>
    </citation>
    <scope>NUCLEOTIDE SEQUENCE [LARGE SCALE GENOMIC DNA]</scope>
</reference>
<dbReference type="PANTHER" id="PTHR41695:SF1">
    <property type="entry name" value="1,4-ALPHA-GLUCAN BRANCHING ENZYME TK1436"/>
    <property type="match status" value="1"/>
</dbReference>
<protein>
    <recommendedName>
        <fullName evidence="12">1,4-alpha-glucan branching enzyme</fullName>
    </recommendedName>
</protein>
<dbReference type="InterPro" id="IPR028098">
    <property type="entry name" value="Glyco_trans_4-like_N"/>
</dbReference>
<dbReference type="InterPro" id="IPR015293">
    <property type="entry name" value="BE_C"/>
</dbReference>
<feature type="binding site" evidence="4">
    <location>
        <position position="492"/>
    </location>
    <ligand>
        <name>substrate</name>
    </ligand>
</feature>
<organism evidence="10 11">
    <name type="scientific">Paenibacillus alvei</name>
    <name type="common">Bacillus alvei</name>
    <dbReference type="NCBI Taxonomy" id="44250"/>
    <lineage>
        <taxon>Bacteria</taxon>
        <taxon>Bacillati</taxon>
        <taxon>Bacillota</taxon>
        <taxon>Bacilli</taxon>
        <taxon>Bacillales</taxon>
        <taxon>Paenibacillaceae</taxon>
        <taxon>Paenibacillus</taxon>
    </lineage>
</organism>
<dbReference type="InterPro" id="IPR001296">
    <property type="entry name" value="Glyco_trans_1"/>
</dbReference>
<feature type="binding site" evidence="4">
    <location>
        <position position="270"/>
    </location>
    <ligand>
        <name>substrate</name>
    </ligand>
</feature>
<evidence type="ECO:0000259" key="8">
    <source>
        <dbReference type="Pfam" id="PF09210"/>
    </source>
</evidence>
<evidence type="ECO:0000256" key="2">
    <source>
        <dbReference type="ARBA" id="ARBA00023277"/>
    </source>
</evidence>
<feature type="domain" description="Glycosyl transferase family 1" evidence="6">
    <location>
        <begin position="807"/>
        <end position="962"/>
    </location>
</feature>
<feature type="binding site" evidence="4">
    <location>
        <position position="427"/>
    </location>
    <ligand>
        <name>substrate</name>
    </ligand>
</feature>
<dbReference type="InterPro" id="IPR028995">
    <property type="entry name" value="Glyco_hydro_57/38_cen_sf"/>
</dbReference>
<feature type="domain" description="1,4-alpha-glucan branching enzyme C-terminal" evidence="8">
    <location>
        <begin position="448"/>
        <end position="551"/>
    </location>
</feature>
<sequence>MNAFVPVSSQPSMHTQGLVSLVLHAHLPYVRHPHVQRTLEERWFFEAMLETYLPLLHTFGQLERDNIPFRLTMTLTPTLLSMMDDAEMKVRFESHLQRSIELAESEVKRLAGRNDLQDVAVMYVERWHQLKSIYARLEGNVINGYRHYVQKGNLECITCAATHAFLPLIKQPSLAYLQIEVGMREHERLLGRRPNGIWLPECAYAPELSPLLQECGIQYFIVDHHGFVNAMPQPTAMHYAPIDTGGGVFAFARDPDSSRQVWSTHEGYPGDHDYREYYRDIGYDLGWNSADEWDYIRPHLLDNEARINTGLKYYRITGAHDVPKEPYRPEWALHKAREHARHFLNNRELQLEAAQVDGDRLPIAISPYDAELFGHWWFEGPLWIEALFREQSERTRHHTQRIEFVSPSDYLSRYPKQEKAQLSFCSWGRGGYADVWLQQGNDWMYPRLHETEDRILHAVSHIDKEAPSSFHDMQKRIINQAITEWMLAASSDWAFIVDAGTVTEYAGIRTTQHLERCHNLLDMIEQGVYDQVLVERMEGEYPCFPTVDYRLLTSRARHSIERMYQFNAAYPPTKRTIPFNCPQPILAHHPQYRSNKRILMIAWEFPPLVVGGLSRAVYDLSRHLSKKQCEIHVVTREVSGAPDYELMDGVHVYRVPLIQTAAPLDFMDWVFHMNAAISSLVDDLVDAGLTFDLMHAHDWLVYPAAADLKQTYHWPLVATIHATEHGRNHGQLHGELQQRIHDMEASLTAEADHTIVCSHAMVQEVASLFAITRQRVTMIPNGVDAIDTAMSAGSINNLEHRTDLVGSQLLFYVGRLVYEKGIHILIEAMPLIIQSVPQAKLIIAGTGPMRQQLEAQAAQLGLQEHILFAGFVQDEARDAWIAASSVCVFPSLYEPFGIVALEAMRFGTPVVVSDTGGLAEIIDHAVDGYKALPGHIESLAWHVTDLLLHPERAAQMAAKAQQKVRAHYDWNTIAVSTRQVYEGVIAR</sequence>
<gene>
    <name evidence="10" type="ORF">PBLR_14033</name>
</gene>
<evidence type="ECO:0000313" key="11">
    <source>
        <dbReference type="Proteomes" id="UP000304148"/>
    </source>
</evidence>
<dbReference type="CDD" id="cd03801">
    <property type="entry name" value="GT4_PimA-like"/>
    <property type="match status" value="1"/>
</dbReference>
<dbReference type="PANTHER" id="PTHR41695">
    <property type="entry name" value="1,4-ALPHA-GLUCAN BRANCHING ENZYME RV3031-RELATED"/>
    <property type="match status" value="1"/>
</dbReference>
<dbReference type="SUPFAM" id="SSF53756">
    <property type="entry name" value="UDP-Glycosyltransferase/glycogen phosphorylase"/>
    <property type="match status" value="1"/>
</dbReference>
<evidence type="ECO:0000259" key="6">
    <source>
        <dbReference type="Pfam" id="PF00534"/>
    </source>
</evidence>
<dbReference type="SUPFAM" id="SSF88688">
    <property type="entry name" value="Families 57/38 glycoside transferase middle domain"/>
    <property type="match status" value="1"/>
</dbReference>
<dbReference type="GO" id="GO:0030979">
    <property type="term" value="P:alpha-glucan biosynthetic process"/>
    <property type="evidence" value="ECO:0007669"/>
    <property type="project" value="InterPro"/>
</dbReference>
<dbReference type="Gene3D" id="3.40.50.2000">
    <property type="entry name" value="Glycogen Phosphorylase B"/>
    <property type="match status" value="2"/>
</dbReference>
<dbReference type="Pfam" id="PF03065">
    <property type="entry name" value="Glyco_hydro_57"/>
    <property type="match status" value="1"/>
</dbReference>
<evidence type="ECO:0000259" key="7">
    <source>
        <dbReference type="Pfam" id="PF03065"/>
    </source>
</evidence>
<dbReference type="InterPro" id="IPR011330">
    <property type="entry name" value="Glyco_hydro/deAcase_b/a-brl"/>
</dbReference>